<evidence type="ECO:0000313" key="4">
    <source>
        <dbReference type="Proteomes" id="UP000057389"/>
    </source>
</evidence>
<dbReference type="InterPro" id="IPR005094">
    <property type="entry name" value="Endonuclease_MobA/VirD2"/>
</dbReference>
<accession>A0A109D6S3</accession>
<dbReference type="GeneID" id="300180998"/>
<gene>
    <name evidence="3" type="ORF">APQ14_16240</name>
</gene>
<protein>
    <submittedName>
        <fullName evidence="3">Type IV secretion system protein VirD2</fullName>
    </submittedName>
</protein>
<dbReference type="EMBL" id="LMXU01000032">
    <property type="protein sequence ID" value="KWT99907.1"/>
    <property type="molecule type" value="Genomic_DNA"/>
</dbReference>
<dbReference type="Pfam" id="PF03432">
    <property type="entry name" value="Relaxase"/>
    <property type="match status" value="1"/>
</dbReference>
<name>A0A109D6S3_9VIBR</name>
<evidence type="ECO:0000313" key="3">
    <source>
        <dbReference type="EMBL" id="KWT99907.1"/>
    </source>
</evidence>
<feature type="coiled-coil region" evidence="1">
    <location>
        <begin position="288"/>
        <end position="315"/>
    </location>
</feature>
<dbReference type="Proteomes" id="UP000057389">
    <property type="component" value="Unassembled WGS sequence"/>
</dbReference>
<proteinExistence type="predicted"/>
<evidence type="ECO:0000256" key="1">
    <source>
        <dbReference type="SAM" id="Coils"/>
    </source>
</evidence>
<sequence>MIYKEPEQKGGKHTDQTANALIKYVAGDDERVAKYLVNYGAGATKVAGALTEFIYANNIINIPVNAKNALGEMLDMSLAIREMQESIRLNPSAKQQFKHMIVSLDTNESLTNPQWCKTAKNLMSRLGYANCRYIVFKHNDTDQEHIHIITSTIDIVTRKRIKDSYSKIRAQKVMRELEIEFGLRQLVSSNEIGYDTDAAINDAKKFNKKAKIARLVKTGINKLKPGSNLAEFVTAVESTHSSLKVELQTKKGMAVGIVFNLDGVRMSASQLGGNRKYTLGKLIGNGILHDACKDLSNYEEELERAAAHAQEQSDNAFRVYESKQDQDMKTYLVMLSVNVRYRREVERLIDDMKWNLRARKRLKGASDVVYVVEMISTLKDVEMGFETVIEALLLDTIDKAFSCFTRRKAMENVFENLSTKHISESDYKTFIASAHVEILHQNDKPQRRSVNKLLERIISLVNKDIEK</sequence>
<organism evidence="3 4">
    <name type="scientific">Vibrio toranzoniae</name>
    <dbReference type="NCBI Taxonomy" id="1194427"/>
    <lineage>
        <taxon>Bacteria</taxon>
        <taxon>Pseudomonadati</taxon>
        <taxon>Pseudomonadota</taxon>
        <taxon>Gammaproteobacteria</taxon>
        <taxon>Vibrionales</taxon>
        <taxon>Vibrionaceae</taxon>
        <taxon>Vibrio</taxon>
    </lineage>
</organism>
<keyword evidence="1" id="KW-0175">Coiled coil</keyword>
<dbReference type="OrthoDB" id="5873006at2"/>
<comment type="caution">
    <text evidence="3">The sequence shown here is derived from an EMBL/GenBank/DDBJ whole genome shotgun (WGS) entry which is preliminary data.</text>
</comment>
<evidence type="ECO:0000259" key="2">
    <source>
        <dbReference type="Pfam" id="PF03432"/>
    </source>
</evidence>
<keyword evidence="4" id="KW-1185">Reference proteome</keyword>
<reference evidence="3 4" key="1">
    <citation type="submission" date="2015-11" db="EMBL/GenBank/DDBJ databases">
        <title>Draft WGS of Vibrio toranzoniae.</title>
        <authorList>
            <person name="Lasa A."/>
            <person name="Romalde J.L."/>
        </authorList>
    </citation>
    <scope>NUCLEOTIDE SEQUENCE [LARGE SCALE GENOMIC DNA]</scope>
    <source>
        <strain evidence="3 4">Vb 10.8</strain>
    </source>
</reference>
<dbReference type="RefSeq" id="WP_060469391.1">
    <property type="nucleotide sequence ID" value="NZ_AP025515.1"/>
</dbReference>
<dbReference type="AlphaFoldDB" id="A0A109D6S3"/>
<feature type="domain" description="MobA/VirD2-like nuclease" evidence="2">
    <location>
        <begin position="74"/>
        <end position="183"/>
    </location>
</feature>